<evidence type="ECO:0000259" key="3">
    <source>
        <dbReference type="Pfam" id="PF00884"/>
    </source>
</evidence>
<comment type="caution">
    <text evidence="4">The sequence shown here is derived from an EMBL/GenBank/DDBJ whole genome shotgun (WGS) entry which is preliminary data.</text>
</comment>
<keyword evidence="2 4" id="KW-0378">Hydrolase</keyword>
<proteinExistence type="predicted"/>
<evidence type="ECO:0000313" key="5">
    <source>
        <dbReference type="Proteomes" id="UP000886884"/>
    </source>
</evidence>
<dbReference type="Gene3D" id="3.40.720.10">
    <property type="entry name" value="Alkaline Phosphatase, subunit A"/>
    <property type="match status" value="1"/>
</dbReference>
<feature type="domain" description="Sulfatase N-terminal" evidence="3">
    <location>
        <begin position="3"/>
        <end position="352"/>
    </location>
</feature>
<dbReference type="InterPro" id="IPR000917">
    <property type="entry name" value="Sulfatase_N"/>
</dbReference>
<reference evidence="4" key="1">
    <citation type="submission" date="2020-10" db="EMBL/GenBank/DDBJ databases">
        <authorList>
            <person name="Gilroy R."/>
        </authorList>
    </citation>
    <scope>NUCLEOTIDE SEQUENCE</scope>
    <source>
        <strain evidence="4">CHK183-6373</strain>
    </source>
</reference>
<protein>
    <submittedName>
        <fullName evidence="4">Sulfatase-like hydrolase/transferase</fullName>
    </submittedName>
</protein>
<dbReference type="GO" id="GO:0046872">
    <property type="term" value="F:metal ion binding"/>
    <property type="evidence" value="ECO:0007669"/>
    <property type="project" value="UniProtKB-KW"/>
</dbReference>
<reference evidence="4" key="2">
    <citation type="journal article" date="2021" name="PeerJ">
        <title>Extensive microbial diversity within the chicken gut microbiome revealed by metagenomics and culture.</title>
        <authorList>
            <person name="Gilroy R."/>
            <person name="Ravi A."/>
            <person name="Getino M."/>
            <person name="Pursley I."/>
            <person name="Horton D.L."/>
            <person name="Alikhan N.F."/>
            <person name="Baker D."/>
            <person name="Gharbi K."/>
            <person name="Hall N."/>
            <person name="Watson M."/>
            <person name="Adriaenssens E.M."/>
            <person name="Foster-Nyarko E."/>
            <person name="Jarju S."/>
            <person name="Secka A."/>
            <person name="Antonio M."/>
            <person name="Oren A."/>
            <person name="Chaudhuri R.R."/>
            <person name="La Ragione R."/>
            <person name="Hildebrand F."/>
            <person name="Pallen M.J."/>
        </authorList>
    </citation>
    <scope>NUCLEOTIDE SEQUENCE</scope>
    <source>
        <strain evidence="4">CHK183-6373</strain>
    </source>
</reference>
<dbReference type="PANTHER" id="PTHR45953:SF1">
    <property type="entry name" value="IDURONATE 2-SULFATASE"/>
    <property type="match status" value="1"/>
</dbReference>
<dbReference type="Proteomes" id="UP000886884">
    <property type="component" value="Unassembled WGS sequence"/>
</dbReference>
<evidence type="ECO:0000256" key="2">
    <source>
        <dbReference type="ARBA" id="ARBA00022801"/>
    </source>
</evidence>
<dbReference type="EMBL" id="DVOT01000079">
    <property type="protein sequence ID" value="HIV27217.1"/>
    <property type="molecule type" value="Genomic_DNA"/>
</dbReference>
<dbReference type="SUPFAM" id="SSF53649">
    <property type="entry name" value="Alkaline phosphatase-like"/>
    <property type="match status" value="1"/>
</dbReference>
<evidence type="ECO:0000313" key="4">
    <source>
        <dbReference type="EMBL" id="HIV27217.1"/>
    </source>
</evidence>
<dbReference type="InterPro" id="IPR017850">
    <property type="entry name" value="Alkaline_phosphatase_core_sf"/>
</dbReference>
<dbReference type="GO" id="GO:0005737">
    <property type="term" value="C:cytoplasm"/>
    <property type="evidence" value="ECO:0007669"/>
    <property type="project" value="TreeGrafter"/>
</dbReference>
<evidence type="ECO:0000256" key="1">
    <source>
        <dbReference type="ARBA" id="ARBA00022723"/>
    </source>
</evidence>
<organism evidence="4 5">
    <name type="scientific">Candidatus Ornithocaccomicrobium faecavium</name>
    <dbReference type="NCBI Taxonomy" id="2840890"/>
    <lineage>
        <taxon>Bacteria</taxon>
        <taxon>Bacillati</taxon>
        <taxon>Bacillota</taxon>
        <taxon>Clostridia</taxon>
        <taxon>Candidatus Ornithocaccomicrobium</taxon>
    </lineage>
</organism>
<gene>
    <name evidence="4" type="ORF">IAA64_04565</name>
</gene>
<sequence length="518" mass="57963">MRPNILHIFVDQQRFDTIGALGNPIIKTPHLDRLARQGVAFTSAYTACPVCIAARCSMIYGQYPLHTGCYENAPMPEDGRPSFMDALVRAGYSAHGIGKCHFHPDPHALRGFLSREEQEEVAGEGAADSPYYQMLREEGYDYVLEPNGSRSEMYYIPQISQLPERLHPSAWIADRAIAHLRAQKESGRPWYLFASFIHPHPPFSPPNPWHKLYRAAQMPLPLLPPEGDALLTFVNRIQNRYKYRDGGLDFHLLRTMKAYYYACISFVDCQVGRILDALEQTGQAENTLVLFTADHGEHLGDYGCFGKRTFHDTAARVPLLAWQKGRFEGGRVCDTPVSLVDLAPTILAAAGVKARDMALDGEDLAAILSGQSPRRMVFGQHSYAQGNPLQDPRQRPPRTPEEAALLRASLSSYMAVSPEWKYFYSAPDGQEYLFDRKADPRETRNRAGAPFCQAALTEMRAALIAHLRAGGETAGLDGEHFRAFPPFALPRNPDAGLLVQDGYVPWARRADDLKAYRD</sequence>
<keyword evidence="1" id="KW-0479">Metal-binding</keyword>
<dbReference type="AlphaFoldDB" id="A0A9D1P6K5"/>
<dbReference type="PANTHER" id="PTHR45953">
    <property type="entry name" value="IDURONATE 2-SULFATASE"/>
    <property type="match status" value="1"/>
</dbReference>
<accession>A0A9D1P6K5</accession>
<name>A0A9D1P6K5_9FIRM</name>
<dbReference type="Pfam" id="PF00884">
    <property type="entry name" value="Sulfatase"/>
    <property type="match status" value="1"/>
</dbReference>
<dbReference type="GO" id="GO:0008484">
    <property type="term" value="F:sulfuric ester hydrolase activity"/>
    <property type="evidence" value="ECO:0007669"/>
    <property type="project" value="TreeGrafter"/>
</dbReference>